<evidence type="ECO:0000313" key="2">
    <source>
        <dbReference type="Proteomes" id="UP000799754"/>
    </source>
</evidence>
<gene>
    <name evidence="1" type="ORF">BU25DRAFT_444271</name>
</gene>
<comment type="caution">
    <text evidence="1">The sequence shown here is derived from an EMBL/GenBank/DDBJ whole genome shotgun (WGS) entry which is preliminary data.</text>
</comment>
<dbReference type="EMBL" id="MU006701">
    <property type="protein sequence ID" value="KAF2633567.1"/>
    <property type="molecule type" value="Genomic_DNA"/>
</dbReference>
<name>A0ACB6SJ19_9PLEO</name>
<keyword evidence="2" id="KW-1185">Reference proteome</keyword>
<accession>A0ACB6SJ19</accession>
<organism evidence="1 2">
    <name type="scientific">Macroventuria anomochaeta</name>
    <dbReference type="NCBI Taxonomy" id="301207"/>
    <lineage>
        <taxon>Eukaryota</taxon>
        <taxon>Fungi</taxon>
        <taxon>Dikarya</taxon>
        <taxon>Ascomycota</taxon>
        <taxon>Pezizomycotina</taxon>
        <taxon>Dothideomycetes</taxon>
        <taxon>Pleosporomycetidae</taxon>
        <taxon>Pleosporales</taxon>
        <taxon>Pleosporineae</taxon>
        <taxon>Didymellaceae</taxon>
        <taxon>Macroventuria</taxon>
    </lineage>
</organism>
<protein>
    <submittedName>
        <fullName evidence="1">Uncharacterized protein</fullName>
    </submittedName>
</protein>
<proteinExistence type="predicted"/>
<evidence type="ECO:0000313" key="1">
    <source>
        <dbReference type="EMBL" id="KAF2633567.1"/>
    </source>
</evidence>
<reference evidence="1" key="1">
    <citation type="journal article" date="2020" name="Stud. Mycol.">
        <title>101 Dothideomycetes genomes: a test case for predicting lifestyles and emergence of pathogens.</title>
        <authorList>
            <person name="Haridas S."/>
            <person name="Albert R."/>
            <person name="Binder M."/>
            <person name="Bloem J."/>
            <person name="Labutti K."/>
            <person name="Salamov A."/>
            <person name="Andreopoulos B."/>
            <person name="Baker S."/>
            <person name="Barry K."/>
            <person name="Bills G."/>
            <person name="Bluhm B."/>
            <person name="Cannon C."/>
            <person name="Castanera R."/>
            <person name="Culley D."/>
            <person name="Daum C."/>
            <person name="Ezra D."/>
            <person name="Gonzalez J."/>
            <person name="Henrissat B."/>
            <person name="Kuo A."/>
            <person name="Liang C."/>
            <person name="Lipzen A."/>
            <person name="Lutzoni F."/>
            <person name="Magnuson J."/>
            <person name="Mondo S."/>
            <person name="Nolan M."/>
            <person name="Ohm R."/>
            <person name="Pangilinan J."/>
            <person name="Park H.-J."/>
            <person name="Ramirez L."/>
            <person name="Alfaro M."/>
            <person name="Sun H."/>
            <person name="Tritt A."/>
            <person name="Yoshinaga Y."/>
            <person name="Zwiers L.-H."/>
            <person name="Turgeon B."/>
            <person name="Goodwin S."/>
            <person name="Spatafora J."/>
            <person name="Crous P."/>
            <person name="Grigoriev I."/>
        </authorList>
    </citation>
    <scope>NUCLEOTIDE SEQUENCE</scope>
    <source>
        <strain evidence="1">CBS 525.71</strain>
    </source>
</reference>
<dbReference type="Proteomes" id="UP000799754">
    <property type="component" value="Unassembled WGS sequence"/>
</dbReference>
<sequence length="628" mass="67755">MASMSGLLNTITKAMPYVSDDKAADKTEDHEPLLAGSDSAGYLGEDEGSSKNPEQTADSQRSIRKSNSDLGLCERTRTRDSATDPVQTSLRLNRPADPGASLRPPRAKGHRSSSSSQMETQSRSEELACSDTTMQRGIIASLGNTRDTDTSKRSRNRCGSGADSPVPKDEEPMTGFTWCSSIRPISNPDLRKASRASSRPDPSKPLKTCLKRKAKSANTTPSNESVTNSEGSAKNQELRRMKTVDFEEAMSRLVPSQVMISSSAVHHRTLGLRKASKCRPSCPGTAVLSKRSPASPAMTRTDVHVIAVTPSSLKPAGLDPTQPRKADEADPATPTMQIVESNNGNYEVIWDDVPPEHSARTQRRSSSASQALEAVSTGTRGLEHVNTKLTEWSGTWNTPSDSFKPTIVVFPDDNGRRPHFECAVVDDEDIEIFAPPNSERVSAVHSRHPSRPASARMSRAASHDDSSAIALPQVTSLDDAAPLTEQTLVVPDSDAWSAHLVAARRKLGAPSPERKLSNVEEADLKFRNHRDSVTIAHSRLIHSGGVRPELFAYRDSVSMAKKRMHAKNHAGSAPKHVHRPESKSEPGPQLDDAATAIPPQSIVKAHAAEALKKGSPVPILRLSDSAGP</sequence>